<name>A0A381VP92_9ZZZZ</name>
<protein>
    <recommendedName>
        <fullName evidence="1">Acetyl xylan esterase domain-containing protein</fullName>
    </recommendedName>
</protein>
<dbReference type="InterPro" id="IPR008391">
    <property type="entry name" value="AXE1_dom"/>
</dbReference>
<sequence length="295" mass="32672">MLIGDRHFVDYWQSTLDEVAALQATPVRSVEMPLRSNEISTAWGFSFTGIGDYPLFAYYLVPKGSGPFTPLFQAPGYGSVVAVPAWERRDRFAVMALCHRGQRLSDDNYKAAYPGLLTDGLPKKKTYIWREVVADCIRAIDVLVDQPEINSGNLAISGSDLAFQSAALRDDVKVLLTSGQVLFADREHYSAKTTDAYPQQEFNDFRRLNPEQWEESESTLALFDLVKFAPNITANTLLAASGLSESSIVSITDEMNAEVKVLPSTEYSALDHIAQENWLAEAAGESKHPGPFLPR</sequence>
<dbReference type="PANTHER" id="PTHR40111:SF1">
    <property type="entry name" value="CEPHALOSPORIN-C DEACETYLASE"/>
    <property type="match status" value="1"/>
</dbReference>
<dbReference type="GO" id="GO:0005976">
    <property type="term" value="P:polysaccharide metabolic process"/>
    <property type="evidence" value="ECO:0007669"/>
    <property type="project" value="TreeGrafter"/>
</dbReference>
<proteinExistence type="predicted"/>
<dbReference type="PANTHER" id="PTHR40111">
    <property type="entry name" value="CEPHALOSPORIN-C DEACETYLASE"/>
    <property type="match status" value="1"/>
</dbReference>
<evidence type="ECO:0000259" key="1">
    <source>
        <dbReference type="Pfam" id="PF05448"/>
    </source>
</evidence>
<feature type="domain" description="Acetyl xylan esterase" evidence="1">
    <location>
        <begin position="7"/>
        <end position="243"/>
    </location>
</feature>
<dbReference type="AlphaFoldDB" id="A0A381VP92"/>
<dbReference type="Gene3D" id="3.40.50.1820">
    <property type="entry name" value="alpha/beta hydrolase"/>
    <property type="match status" value="1"/>
</dbReference>
<dbReference type="InterPro" id="IPR029058">
    <property type="entry name" value="AB_hydrolase_fold"/>
</dbReference>
<dbReference type="EMBL" id="UINC01009375">
    <property type="protein sequence ID" value="SVA42044.1"/>
    <property type="molecule type" value="Genomic_DNA"/>
</dbReference>
<dbReference type="GO" id="GO:0052689">
    <property type="term" value="F:carboxylic ester hydrolase activity"/>
    <property type="evidence" value="ECO:0007669"/>
    <property type="project" value="TreeGrafter"/>
</dbReference>
<evidence type="ECO:0000313" key="2">
    <source>
        <dbReference type="EMBL" id="SVA42044.1"/>
    </source>
</evidence>
<reference evidence="2" key="1">
    <citation type="submission" date="2018-05" db="EMBL/GenBank/DDBJ databases">
        <authorList>
            <person name="Lanie J.A."/>
            <person name="Ng W.-L."/>
            <person name="Kazmierczak K.M."/>
            <person name="Andrzejewski T.M."/>
            <person name="Davidsen T.M."/>
            <person name="Wayne K.J."/>
            <person name="Tettelin H."/>
            <person name="Glass J.I."/>
            <person name="Rusch D."/>
            <person name="Podicherti R."/>
            <person name="Tsui H.-C.T."/>
            <person name="Winkler M.E."/>
        </authorList>
    </citation>
    <scope>NUCLEOTIDE SEQUENCE</scope>
</reference>
<dbReference type="SUPFAM" id="SSF53474">
    <property type="entry name" value="alpha/beta-Hydrolases"/>
    <property type="match status" value="1"/>
</dbReference>
<dbReference type="InterPro" id="IPR039069">
    <property type="entry name" value="CE7"/>
</dbReference>
<gene>
    <name evidence="2" type="ORF">METZ01_LOCUS94898</name>
</gene>
<organism evidence="2">
    <name type="scientific">marine metagenome</name>
    <dbReference type="NCBI Taxonomy" id="408172"/>
    <lineage>
        <taxon>unclassified sequences</taxon>
        <taxon>metagenomes</taxon>
        <taxon>ecological metagenomes</taxon>
    </lineage>
</organism>
<accession>A0A381VP92</accession>
<dbReference type="Pfam" id="PF05448">
    <property type="entry name" value="AXE1"/>
    <property type="match status" value="1"/>
</dbReference>